<keyword evidence="1" id="KW-0175">Coiled coil</keyword>
<keyword evidence="3" id="KW-1185">Reference proteome</keyword>
<accession>A0ABU5QK35</accession>
<sequence>MNIESRMLQAEMVLNLKRQLFKAKRCTQEELERAEDALVLLQQELEGFEKSSLFVQPVSLTSEIQSKNYDEYQAELSRQAKKLSDEQAAVSNQIVAAYLAKATNAGGLMQQAIALRNQVERIWDKKVYLKRNGCMPAETSSQTDTEQVESEESRLKRMGLQQERKLIKDQIGKLDKKIADPTKHVRFHKAEEKVNEWRKQLMIYQEELSEINLKLGVQ</sequence>
<protein>
    <submittedName>
        <fullName evidence="2">Uncharacterized protein</fullName>
    </submittedName>
</protein>
<feature type="coiled-coil region" evidence="1">
    <location>
        <begin position="17"/>
        <end position="93"/>
    </location>
</feature>
<reference evidence="2 3" key="1">
    <citation type="submission" date="2023-12" db="EMBL/GenBank/DDBJ databases">
        <title>Novel species of the genus Arcicella isolated from rivers.</title>
        <authorList>
            <person name="Lu H."/>
        </authorList>
    </citation>
    <scope>NUCLEOTIDE SEQUENCE [LARGE SCALE GENOMIC DNA]</scope>
    <source>
        <strain evidence="2 3">LMG 21963</strain>
    </source>
</reference>
<dbReference type="Proteomes" id="UP001304671">
    <property type="component" value="Unassembled WGS sequence"/>
</dbReference>
<comment type="caution">
    <text evidence="2">The sequence shown here is derived from an EMBL/GenBank/DDBJ whole genome shotgun (WGS) entry which is preliminary data.</text>
</comment>
<proteinExistence type="predicted"/>
<organism evidence="2 3">
    <name type="scientific">Arcicella aquatica</name>
    <dbReference type="NCBI Taxonomy" id="217141"/>
    <lineage>
        <taxon>Bacteria</taxon>
        <taxon>Pseudomonadati</taxon>
        <taxon>Bacteroidota</taxon>
        <taxon>Cytophagia</taxon>
        <taxon>Cytophagales</taxon>
        <taxon>Flectobacillaceae</taxon>
        <taxon>Arcicella</taxon>
    </lineage>
</organism>
<evidence type="ECO:0000313" key="3">
    <source>
        <dbReference type="Proteomes" id="UP001304671"/>
    </source>
</evidence>
<dbReference type="RefSeq" id="WP_323247400.1">
    <property type="nucleotide sequence ID" value="NZ_JAYFUL010000006.1"/>
</dbReference>
<gene>
    <name evidence="2" type="ORF">VB264_05280</name>
</gene>
<evidence type="ECO:0000256" key="1">
    <source>
        <dbReference type="SAM" id="Coils"/>
    </source>
</evidence>
<name>A0ABU5QK35_9BACT</name>
<dbReference type="EMBL" id="JAYFUL010000006">
    <property type="protein sequence ID" value="MEA5257189.1"/>
    <property type="molecule type" value="Genomic_DNA"/>
</dbReference>
<feature type="coiled-coil region" evidence="1">
    <location>
        <begin position="187"/>
        <end position="214"/>
    </location>
</feature>
<evidence type="ECO:0000313" key="2">
    <source>
        <dbReference type="EMBL" id="MEA5257189.1"/>
    </source>
</evidence>